<sequence>MIFEYKGIITETSKKLLKESLIILKWEDLTLKNIIIKKICPKCGNRLSFADRWYDSKCIVIFKRTCTRCRKTFCLVGYFEDYNNAKKNYIEKFRVEKLRNLNG</sequence>
<gene>
    <name evidence="1" type="ORF">LCGC14_1360020</name>
</gene>
<dbReference type="AlphaFoldDB" id="A0A0F9K8H0"/>
<reference evidence="1" key="1">
    <citation type="journal article" date="2015" name="Nature">
        <title>Complex archaea that bridge the gap between prokaryotes and eukaryotes.</title>
        <authorList>
            <person name="Spang A."/>
            <person name="Saw J.H."/>
            <person name="Jorgensen S.L."/>
            <person name="Zaremba-Niedzwiedzka K."/>
            <person name="Martijn J."/>
            <person name="Lind A.E."/>
            <person name="van Eijk R."/>
            <person name="Schleper C."/>
            <person name="Guy L."/>
            <person name="Ettema T.J."/>
        </authorList>
    </citation>
    <scope>NUCLEOTIDE SEQUENCE</scope>
</reference>
<comment type="caution">
    <text evidence="1">The sequence shown here is derived from an EMBL/GenBank/DDBJ whole genome shotgun (WGS) entry which is preliminary data.</text>
</comment>
<accession>A0A0F9K8H0</accession>
<name>A0A0F9K8H0_9ZZZZ</name>
<proteinExistence type="predicted"/>
<protein>
    <submittedName>
        <fullName evidence="1">Uncharacterized protein</fullName>
    </submittedName>
</protein>
<evidence type="ECO:0000313" key="1">
    <source>
        <dbReference type="EMBL" id="KKM78434.1"/>
    </source>
</evidence>
<organism evidence="1">
    <name type="scientific">marine sediment metagenome</name>
    <dbReference type="NCBI Taxonomy" id="412755"/>
    <lineage>
        <taxon>unclassified sequences</taxon>
        <taxon>metagenomes</taxon>
        <taxon>ecological metagenomes</taxon>
    </lineage>
</organism>
<dbReference type="EMBL" id="LAZR01008491">
    <property type="protein sequence ID" value="KKM78434.1"/>
    <property type="molecule type" value="Genomic_DNA"/>
</dbReference>